<organism evidence="2 3">
    <name type="scientific">Polystyrenella longa</name>
    <dbReference type="NCBI Taxonomy" id="2528007"/>
    <lineage>
        <taxon>Bacteria</taxon>
        <taxon>Pseudomonadati</taxon>
        <taxon>Planctomycetota</taxon>
        <taxon>Planctomycetia</taxon>
        <taxon>Planctomycetales</taxon>
        <taxon>Planctomycetaceae</taxon>
        <taxon>Polystyrenella</taxon>
    </lineage>
</organism>
<dbReference type="KEGG" id="plon:Pla110_45820"/>
<dbReference type="SUPFAM" id="SSF53756">
    <property type="entry name" value="UDP-Glycosyltransferase/glycogen phosphorylase"/>
    <property type="match status" value="1"/>
</dbReference>
<dbReference type="EMBL" id="CP036281">
    <property type="protein sequence ID" value="QDU82819.1"/>
    <property type="molecule type" value="Genomic_DNA"/>
</dbReference>
<dbReference type="PANTHER" id="PTHR12526">
    <property type="entry name" value="GLYCOSYLTRANSFERASE"/>
    <property type="match status" value="1"/>
</dbReference>
<dbReference type="Pfam" id="PF13692">
    <property type="entry name" value="Glyco_trans_1_4"/>
    <property type="match status" value="1"/>
</dbReference>
<dbReference type="EC" id="2.4.-.-" evidence="2"/>
<dbReference type="RefSeq" id="WP_144999314.1">
    <property type="nucleotide sequence ID" value="NZ_CP036281.1"/>
</dbReference>
<feature type="domain" description="Glycosyltransferase subfamily 4-like N-terminal" evidence="1">
    <location>
        <begin position="23"/>
        <end position="189"/>
    </location>
</feature>
<dbReference type="Proteomes" id="UP000317178">
    <property type="component" value="Chromosome"/>
</dbReference>
<dbReference type="OrthoDB" id="9775208at2"/>
<protein>
    <submittedName>
        <fullName evidence="2">Glycosyltransferase EpsF</fullName>
        <ecNumber evidence="2">2.4.-.-</ecNumber>
    </submittedName>
</protein>
<keyword evidence="3" id="KW-1185">Reference proteome</keyword>
<dbReference type="Pfam" id="PF13439">
    <property type="entry name" value="Glyco_transf_4"/>
    <property type="match status" value="1"/>
</dbReference>
<gene>
    <name evidence="2" type="primary">epsF_4</name>
    <name evidence="2" type="ORF">Pla110_45820</name>
</gene>
<evidence type="ECO:0000259" key="1">
    <source>
        <dbReference type="Pfam" id="PF13439"/>
    </source>
</evidence>
<sequence length="406" mass="46148">MPRETEAPPRKPKICHIINALYVGGAEMMLCKLLESLQKRNEFEFSVITLLDGGPLVDQIERLGIPVQRCHMQQGKFRWKEVKHLRNLIRSEQPDLVQTWMYHSDLLGGVATKLANRRTPVVWNIRHSHLSQESDKRSTRLVGKLLARLSHYLPHRVIVNSQVGKSTHLDLGYRPELFEMIPNGFDLEKFRPSHQDRHSVVKELELPDSVKLIGHVGRFHSMKRHQLFIEAAGRLASEGPQYHFVMVGRGVGRENDELMEWIKATDYPHRFHLLGPRQDLPRLQAAFDLMVSSSGPGEGFSNVLGEAMASSTPCVATDAGDAKFMLGETGLIVPVDDLDALHLAMRQLLTAPEAELWGRGLAARKRIRENFTMSRITDRYTELWNSCLPALEESVEPEEKLKRKSA</sequence>
<name>A0A518CUB0_9PLAN</name>
<keyword evidence="2" id="KW-0808">Transferase</keyword>
<dbReference type="PANTHER" id="PTHR12526:SF638">
    <property type="entry name" value="SPORE COAT PROTEIN SA"/>
    <property type="match status" value="1"/>
</dbReference>
<evidence type="ECO:0000313" key="2">
    <source>
        <dbReference type="EMBL" id="QDU82819.1"/>
    </source>
</evidence>
<dbReference type="Gene3D" id="3.40.50.2000">
    <property type="entry name" value="Glycogen Phosphorylase B"/>
    <property type="match status" value="2"/>
</dbReference>
<evidence type="ECO:0000313" key="3">
    <source>
        <dbReference type="Proteomes" id="UP000317178"/>
    </source>
</evidence>
<accession>A0A518CUB0</accession>
<dbReference type="GO" id="GO:0016757">
    <property type="term" value="F:glycosyltransferase activity"/>
    <property type="evidence" value="ECO:0007669"/>
    <property type="project" value="UniProtKB-KW"/>
</dbReference>
<dbReference type="InterPro" id="IPR028098">
    <property type="entry name" value="Glyco_trans_4-like_N"/>
</dbReference>
<reference evidence="2 3" key="1">
    <citation type="submission" date="2019-02" db="EMBL/GenBank/DDBJ databases">
        <title>Deep-cultivation of Planctomycetes and their phenomic and genomic characterization uncovers novel biology.</title>
        <authorList>
            <person name="Wiegand S."/>
            <person name="Jogler M."/>
            <person name="Boedeker C."/>
            <person name="Pinto D."/>
            <person name="Vollmers J."/>
            <person name="Rivas-Marin E."/>
            <person name="Kohn T."/>
            <person name="Peeters S.H."/>
            <person name="Heuer A."/>
            <person name="Rast P."/>
            <person name="Oberbeckmann S."/>
            <person name="Bunk B."/>
            <person name="Jeske O."/>
            <person name="Meyerdierks A."/>
            <person name="Storesund J.E."/>
            <person name="Kallscheuer N."/>
            <person name="Luecker S."/>
            <person name="Lage O.M."/>
            <person name="Pohl T."/>
            <person name="Merkel B.J."/>
            <person name="Hornburger P."/>
            <person name="Mueller R.-W."/>
            <person name="Bruemmer F."/>
            <person name="Labrenz M."/>
            <person name="Spormann A.M."/>
            <person name="Op den Camp H."/>
            <person name="Overmann J."/>
            <person name="Amann R."/>
            <person name="Jetten M.S.M."/>
            <person name="Mascher T."/>
            <person name="Medema M.H."/>
            <person name="Devos D.P."/>
            <person name="Kaster A.-K."/>
            <person name="Ovreas L."/>
            <person name="Rohde M."/>
            <person name="Galperin M.Y."/>
            <person name="Jogler C."/>
        </authorList>
    </citation>
    <scope>NUCLEOTIDE SEQUENCE [LARGE SCALE GENOMIC DNA]</scope>
    <source>
        <strain evidence="2 3">Pla110</strain>
    </source>
</reference>
<dbReference type="AlphaFoldDB" id="A0A518CUB0"/>
<proteinExistence type="predicted"/>
<keyword evidence="2" id="KW-0328">Glycosyltransferase</keyword>